<keyword evidence="1" id="KW-0812">Transmembrane</keyword>
<organism evidence="2 3">
    <name type="scientific">Sugiyamaella lignohabitans</name>
    <dbReference type="NCBI Taxonomy" id="796027"/>
    <lineage>
        <taxon>Eukaryota</taxon>
        <taxon>Fungi</taxon>
        <taxon>Dikarya</taxon>
        <taxon>Ascomycota</taxon>
        <taxon>Saccharomycotina</taxon>
        <taxon>Dipodascomycetes</taxon>
        <taxon>Dipodascales</taxon>
        <taxon>Trichomonascaceae</taxon>
        <taxon>Sugiyamaella</taxon>
    </lineage>
</organism>
<dbReference type="KEGG" id="slb:AWJ20_1701"/>
<feature type="transmembrane region" description="Helical" evidence="1">
    <location>
        <begin position="101"/>
        <end position="122"/>
    </location>
</feature>
<reference evidence="2 3" key="1">
    <citation type="submission" date="2016-02" db="EMBL/GenBank/DDBJ databases">
        <title>Complete genome sequence and transcriptome regulation of the pentose utilising yeast Sugiyamaella lignohabitans.</title>
        <authorList>
            <person name="Bellasio M."/>
            <person name="Peymann A."/>
            <person name="Valli M."/>
            <person name="Sipitzky M."/>
            <person name="Graf A."/>
            <person name="Sauer M."/>
            <person name="Marx H."/>
            <person name="Mattanovich D."/>
        </authorList>
    </citation>
    <scope>NUCLEOTIDE SEQUENCE [LARGE SCALE GENOMIC DNA]</scope>
    <source>
        <strain evidence="2 3">CBS 10342</strain>
    </source>
</reference>
<protein>
    <submittedName>
        <fullName evidence="2">Uncharacterized protein</fullName>
    </submittedName>
</protein>
<accession>A0A167DXF1</accession>
<keyword evidence="1" id="KW-1133">Transmembrane helix</keyword>
<evidence type="ECO:0000313" key="2">
    <source>
        <dbReference type="EMBL" id="ANB13410.1"/>
    </source>
</evidence>
<feature type="transmembrane region" description="Helical" evidence="1">
    <location>
        <begin position="68"/>
        <end position="89"/>
    </location>
</feature>
<keyword evidence="1" id="KW-0472">Membrane</keyword>
<gene>
    <name evidence="2" type="ORF">AWJ20_1701</name>
</gene>
<dbReference type="Proteomes" id="UP000189580">
    <property type="component" value="Chromosome a"/>
</dbReference>
<evidence type="ECO:0000256" key="1">
    <source>
        <dbReference type="SAM" id="Phobius"/>
    </source>
</evidence>
<proteinExistence type="predicted"/>
<dbReference type="EMBL" id="CP014501">
    <property type="protein sequence ID" value="ANB13410.1"/>
    <property type="molecule type" value="Genomic_DNA"/>
</dbReference>
<keyword evidence="3" id="KW-1185">Reference proteome</keyword>
<dbReference type="GeneID" id="30033533"/>
<dbReference type="RefSeq" id="XP_018735887.1">
    <property type="nucleotide sequence ID" value="XM_018878601.1"/>
</dbReference>
<dbReference type="OrthoDB" id="10267969at2759"/>
<evidence type="ECO:0000313" key="3">
    <source>
        <dbReference type="Proteomes" id="UP000189580"/>
    </source>
</evidence>
<feature type="transmembrane region" description="Helical" evidence="1">
    <location>
        <begin position="45"/>
        <end position="62"/>
    </location>
</feature>
<name>A0A167DXF1_9ASCO</name>
<sequence>MPEEIELKGIHDLNGLSYGHGNGSMSSSHHEKTIVVSRGYIMTKIILLVVQIALVVGCFITYEKLFRASSYGAAALAAGSMSGLAQGLLQAATSRQIKISTILKFYVWGVLNGLWTVCTHIFC</sequence>
<dbReference type="AlphaFoldDB" id="A0A167DXF1"/>